<evidence type="ECO:0000256" key="1">
    <source>
        <dbReference type="ARBA" id="ARBA00004672"/>
    </source>
</evidence>
<evidence type="ECO:0000313" key="10">
    <source>
        <dbReference type="Proteomes" id="UP000011820"/>
    </source>
</evidence>
<organism evidence="9 10">
    <name type="scientific">Candidatus Liberibacter asiaticus str. gxpsy</name>
    <dbReference type="NCBI Taxonomy" id="1174529"/>
    <lineage>
        <taxon>Bacteria</taxon>
        <taxon>Pseudomonadati</taxon>
        <taxon>Pseudomonadota</taxon>
        <taxon>Alphaproteobacteria</taxon>
        <taxon>Hyphomicrobiales</taxon>
        <taxon>Rhizobiaceae</taxon>
        <taxon>Liberibacter</taxon>
    </lineage>
</organism>
<comment type="pathway">
    <text evidence="1 7">Purine metabolism; IMP biosynthesis via de novo pathway; 5-amino-1-(5-phospho-D-ribosyl)imidazole-4-carboxamide from 5-amino-1-(5-phospho-D-ribosyl)imidazole-4-carboxylate: step 1/2.</text>
</comment>
<dbReference type="GeneID" id="93077208"/>
<dbReference type="RefSeq" id="WP_015452804.1">
    <property type="nucleotide sequence ID" value="NC_020549.1"/>
</dbReference>
<dbReference type="PANTHER" id="PTHR43599:SF3">
    <property type="entry name" value="SI:DKEY-6E2.2"/>
    <property type="match status" value="1"/>
</dbReference>
<dbReference type="Proteomes" id="UP000011820">
    <property type="component" value="Chromosome"/>
</dbReference>
<accession>A0ABN4B318</accession>
<reference evidence="9 10" key="1">
    <citation type="journal article" date="2013" name="Genome Announc.">
        <title>Complete Genome Sequence of a Chinese Strain of 'Candidatus Liberibacter asiaticus'.</title>
        <authorList>
            <person name="Lin H."/>
            <person name="Han C.S."/>
            <person name="Liu B."/>
            <person name="Lou B."/>
            <person name="Bai X."/>
            <person name="Deng C."/>
            <person name="Civerolo E.L."/>
            <person name="Gupta G."/>
        </authorList>
    </citation>
    <scope>NUCLEOTIDE SEQUENCE [LARGE SCALE GENOMIC DNA]</scope>
    <source>
        <strain evidence="10">gxpsy</strain>
    </source>
</reference>
<keyword evidence="5 7" id="KW-0067">ATP-binding</keyword>
<feature type="domain" description="SAICAR synthetase/ADE2 N-terminal" evidence="8">
    <location>
        <begin position="7"/>
        <end position="235"/>
    </location>
</feature>
<evidence type="ECO:0000256" key="6">
    <source>
        <dbReference type="ARBA" id="ARBA00048475"/>
    </source>
</evidence>
<sequence>MRPRNPVYEEKTKIIYEGLEPGTLIQFFKDDNLLENNPRCATLNGKGVLNNRISEYMFTQLGKIGIPHYFIRRINMREQLVRDVEMIPLLITVRNTAAGSLAKRLNIPEGLSLPRSLVEFYYLPDSSEKTLVSEEHITAFNWANQSEVEEMTALSIRINDFMTGLFLGINIQLVDFRIKCGRLLDDDILRIVLADEIFPDCCRLWDLSKKEECDKKRFSKSNDQLLEGYSEVARRLGIFKKNEPALKENLILNRK</sequence>
<dbReference type="SUPFAM" id="SSF56104">
    <property type="entry name" value="SAICAR synthase-like"/>
    <property type="match status" value="1"/>
</dbReference>
<evidence type="ECO:0000256" key="2">
    <source>
        <dbReference type="ARBA" id="ARBA00022598"/>
    </source>
</evidence>
<dbReference type="InterPro" id="IPR028923">
    <property type="entry name" value="SAICAR_synt/ADE2_N"/>
</dbReference>
<protein>
    <recommendedName>
        <fullName evidence="7">Phosphoribosylaminoimidazole-succinocarboxamide synthase</fullName>
        <ecNumber evidence="7">6.3.2.6</ecNumber>
    </recommendedName>
    <alternativeName>
        <fullName evidence="7">SAICAR synthetase</fullName>
    </alternativeName>
</protein>
<keyword evidence="10" id="KW-1185">Reference proteome</keyword>
<dbReference type="EMBL" id="CP004005">
    <property type="protein sequence ID" value="AGH17209.1"/>
    <property type="molecule type" value="Genomic_DNA"/>
</dbReference>
<evidence type="ECO:0000313" key="9">
    <source>
        <dbReference type="EMBL" id="AGH17209.1"/>
    </source>
</evidence>
<comment type="catalytic activity">
    <reaction evidence="6 7">
        <text>5-amino-1-(5-phospho-D-ribosyl)imidazole-4-carboxylate + L-aspartate + ATP = (2S)-2-[5-amino-1-(5-phospho-beta-D-ribosyl)imidazole-4-carboxamido]succinate + ADP + phosphate + 2 H(+)</text>
        <dbReference type="Rhea" id="RHEA:22628"/>
        <dbReference type="ChEBI" id="CHEBI:15378"/>
        <dbReference type="ChEBI" id="CHEBI:29991"/>
        <dbReference type="ChEBI" id="CHEBI:30616"/>
        <dbReference type="ChEBI" id="CHEBI:43474"/>
        <dbReference type="ChEBI" id="CHEBI:58443"/>
        <dbReference type="ChEBI" id="CHEBI:77657"/>
        <dbReference type="ChEBI" id="CHEBI:456216"/>
        <dbReference type="EC" id="6.3.2.6"/>
    </reaction>
</comment>
<dbReference type="Gene3D" id="3.30.200.20">
    <property type="entry name" value="Phosphorylase Kinase, domain 1"/>
    <property type="match status" value="1"/>
</dbReference>
<evidence type="ECO:0000256" key="7">
    <source>
        <dbReference type="HAMAP-Rule" id="MF_00137"/>
    </source>
</evidence>
<dbReference type="HAMAP" id="MF_00137">
    <property type="entry name" value="SAICAR_synth"/>
    <property type="match status" value="1"/>
</dbReference>
<proteinExistence type="inferred from homology"/>
<evidence type="ECO:0000256" key="5">
    <source>
        <dbReference type="ARBA" id="ARBA00022840"/>
    </source>
</evidence>
<dbReference type="PANTHER" id="PTHR43599">
    <property type="entry name" value="MULTIFUNCTIONAL PROTEIN ADE2"/>
    <property type="match status" value="1"/>
</dbReference>
<dbReference type="Gene3D" id="3.30.470.20">
    <property type="entry name" value="ATP-grasp fold, B domain"/>
    <property type="match status" value="1"/>
</dbReference>
<comment type="similarity">
    <text evidence="7">Belongs to the SAICAR synthetase family.</text>
</comment>
<evidence type="ECO:0000259" key="8">
    <source>
        <dbReference type="Pfam" id="PF01259"/>
    </source>
</evidence>
<dbReference type="Pfam" id="PF01259">
    <property type="entry name" value="SAICAR_synt"/>
    <property type="match status" value="1"/>
</dbReference>
<evidence type="ECO:0000256" key="4">
    <source>
        <dbReference type="ARBA" id="ARBA00022755"/>
    </source>
</evidence>
<keyword evidence="4 7" id="KW-0658">Purine biosynthesis</keyword>
<keyword evidence="2 7" id="KW-0436">Ligase</keyword>
<evidence type="ECO:0000256" key="3">
    <source>
        <dbReference type="ARBA" id="ARBA00022741"/>
    </source>
</evidence>
<gene>
    <name evidence="7" type="primary">purC</name>
    <name evidence="9" type="ORF">WSI_04195</name>
</gene>
<dbReference type="EC" id="6.3.2.6" evidence="7"/>
<keyword evidence="3 7" id="KW-0547">Nucleotide-binding</keyword>
<dbReference type="InterPro" id="IPR050089">
    <property type="entry name" value="SAICAR_synthetase"/>
</dbReference>
<name>A0ABN4B318_LIBAS</name>